<dbReference type="EMBL" id="MW598459">
    <property type="protein sequence ID" value="UGL60099.1"/>
    <property type="molecule type" value="Genomic_DNA"/>
</dbReference>
<reference evidence="1 2" key="1">
    <citation type="submission" date="2021-02" db="EMBL/GenBank/DDBJ databases">
        <authorList>
            <person name="Zhang R."/>
            <person name="Yu X."/>
            <person name="Xu J."/>
            <person name="Liu X."/>
        </authorList>
    </citation>
    <scope>NUCLEOTIDE SEQUENCE [LARGE SCALE GENOMIC DNA]</scope>
</reference>
<dbReference type="KEGG" id="vg:77926711"/>
<sequence length="212" mass="24506">MNVVYWFTFETRLKNKTPPYFYIGSKHNCAFENGVIIDSHNKEYWSSCKQSRFIEALSEKPTVKILHVCDDVLSEEEFYHQHYNVVKSPLFFNKASARGTFKSSLKGKPKSESHKINMKLNSHLKGLLPWEHPNTIAKGAHLVWLNAGIYYDWYIGPHRTSRLGPVIMARETGLPCTHTTGISIINKFKLGWNPHLDSEFQKFIASITLKYN</sequence>
<keyword evidence="2" id="KW-1185">Reference proteome</keyword>
<protein>
    <submittedName>
        <fullName evidence="1">Homing endonuclease</fullName>
    </submittedName>
</protein>
<keyword evidence="1" id="KW-0540">Nuclease</keyword>
<organism evidence="1 2">
    <name type="scientific">Escherichia phage vB_EcoM_RZ</name>
    <dbReference type="NCBI Taxonomy" id="2893954"/>
    <lineage>
        <taxon>Viruses</taxon>
        <taxon>Duplodnaviria</taxon>
        <taxon>Heunggongvirae</taxon>
        <taxon>Uroviricota</taxon>
        <taxon>Caudoviricetes</taxon>
        <taxon>Pantevenvirales</taxon>
        <taxon>Straboviridae</taxon>
        <taxon>Tevenvirinae</taxon>
        <taxon>Gaprivervirus</taxon>
        <taxon>Gaprivervirus arezed</taxon>
    </lineage>
</organism>
<keyword evidence="1" id="KW-0255">Endonuclease</keyword>
<name>A0AAE9C8X5_9CAUD</name>
<accession>A0AAE9C8X5</accession>
<dbReference type="RefSeq" id="YP_010651120.1">
    <property type="nucleotide sequence ID" value="NC_070780.1"/>
</dbReference>
<evidence type="ECO:0000313" key="1">
    <source>
        <dbReference type="EMBL" id="UGL60099.1"/>
    </source>
</evidence>
<dbReference type="GO" id="GO:0004519">
    <property type="term" value="F:endonuclease activity"/>
    <property type="evidence" value="ECO:0007669"/>
    <property type="project" value="UniProtKB-KW"/>
</dbReference>
<dbReference type="GeneID" id="77926711"/>
<dbReference type="Proteomes" id="UP000828108">
    <property type="component" value="Segment"/>
</dbReference>
<dbReference type="CDD" id="cd10444">
    <property type="entry name" value="GIY-YIG_SegABCDEFG"/>
    <property type="match status" value="1"/>
</dbReference>
<keyword evidence="1" id="KW-0378">Hydrolase</keyword>
<evidence type="ECO:0000313" key="2">
    <source>
        <dbReference type="Proteomes" id="UP000828108"/>
    </source>
</evidence>
<proteinExistence type="predicted"/>